<keyword evidence="1" id="KW-0175">Coiled coil</keyword>
<dbReference type="EMBL" id="MN740599">
    <property type="protein sequence ID" value="QHS78543.1"/>
    <property type="molecule type" value="Genomic_DNA"/>
</dbReference>
<accession>A0A6C0AGF3</accession>
<dbReference type="AlphaFoldDB" id="A0A6C0AGF3"/>
<evidence type="ECO:0000313" key="2">
    <source>
        <dbReference type="EMBL" id="QHS78543.1"/>
    </source>
</evidence>
<protein>
    <submittedName>
        <fullName evidence="2">Uncharacterized protein</fullName>
    </submittedName>
</protein>
<evidence type="ECO:0000256" key="1">
    <source>
        <dbReference type="SAM" id="Coils"/>
    </source>
</evidence>
<organism evidence="2">
    <name type="scientific">viral metagenome</name>
    <dbReference type="NCBI Taxonomy" id="1070528"/>
    <lineage>
        <taxon>unclassified sequences</taxon>
        <taxon>metagenomes</taxon>
        <taxon>organismal metagenomes</taxon>
    </lineage>
</organism>
<sequence length="516" mass="59344">MTISSYIYLVVASPLLTLFSSTVRNTLGVYLGVIFNRKFSNFLKKNFTGSPVETAKQIEQNVNDAYKIAVDNVEAASISEKKAFAKILEFKKKYGDSESDQVLSLKKRQKYDNLMENYNKRKMILEITKNLVLQDLKTKTIIGELVVKMLHLYDTDKKQLKEDDVKTLVTVSEQPKLFNDQVFKIMSSQEFVNNLRNELIKNNEDRLILTKKIDSLKLKDANYDNERARLIILNEKIESLEKKIMDAEENVNSNIQTVGGLMGISEQTDYESLFSSFGELDLESNFELQGKCKKMIEGNESLTKLFELYNHYSTASSHVNEHLSTIREYCFECNSVLELSISAYNLSIFWTCVLGMAQIDENTKYTGIFSVAPPEKDAFDARILAKEHNVDLNIVTGDTKIEMEINLNSIDLNYDLVIVNSWFTYCHVKYNLNKFGKLSNKYIIVCATKTQEHENHSLYLDGTFGPKGDFSEFPVEYDRTKTGTAHAISEFLQENPQWKIKEVFEHNWGMTILQKM</sequence>
<reference evidence="2" key="1">
    <citation type="journal article" date="2020" name="Nature">
        <title>Giant virus diversity and host interactions through global metagenomics.</title>
        <authorList>
            <person name="Schulz F."/>
            <person name="Roux S."/>
            <person name="Paez-Espino D."/>
            <person name="Jungbluth S."/>
            <person name="Walsh D.A."/>
            <person name="Denef V.J."/>
            <person name="McMahon K.D."/>
            <person name="Konstantinidis K.T."/>
            <person name="Eloe-Fadrosh E.A."/>
            <person name="Kyrpides N.C."/>
            <person name="Woyke T."/>
        </authorList>
    </citation>
    <scope>NUCLEOTIDE SEQUENCE</scope>
    <source>
        <strain evidence="2">GVMAG-S-1021933-23</strain>
    </source>
</reference>
<proteinExistence type="predicted"/>
<feature type="coiled-coil region" evidence="1">
    <location>
        <begin position="223"/>
        <end position="257"/>
    </location>
</feature>
<name>A0A6C0AGF3_9ZZZZ</name>